<organism evidence="3 4">
    <name type="scientific">Arundinibacter roseus</name>
    <dbReference type="NCBI Taxonomy" id="2070510"/>
    <lineage>
        <taxon>Bacteria</taxon>
        <taxon>Pseudomonadati</taxon>
        <taxon>Bacteroidota</taxon>
        <taxon>Cytophagia</taxon>
        <taxon>Cytophagales</taxon>
        <taxon>Spirosomataceae</taxon>
        <taxon>Arundinibacter</taxon>
    </lineage>
</organism>
<evidence type="ECO:0000259" key="2">
    <source>
        <dbReference type="Pfam" id="PF08239"/>
    </source>
</evidence>
<dbReference type="PANTHER" id="PTHR21666">
    <property type="entry name" value="PEPTIDASE-RELATED"/>
    <property type="match status" value="1"/>
</dbReference>
<dbReference type="OrthoDB" id="9810477at2"/>
<feature type="domain" description="SH3b" evidence="2">
    <location>
        <begin position="333"/>
        <end position="380"/>
    </location>
</feature>
<dbReference type="PANTHER" id="PTHR21666:SF268">
    <property type="entry name" value="PEPTIDASE M23 DOMAIN-CONTAINING PROTEIN"/>
    <property type="match status" value="1"/>
</dbReference>
<evidence type="ECO:0000313" key="4">
    <source>
        <dbReference type="Proteomes" id="UP000295706"/>
    </source>
</evidence>
<dbReference type="InterPro" id="IPR011055">
    <property type="entry name" value="Dup_hybrid_motif"/>
</dbReference>
<feature type="domain" description="M23ase beta-sheet core" evidence="1">
    <location>
        <begin position="202"/>
        <end position="299"/>
    </location>
</feature>
<gene>
    <name evidence="3" type="ORF">EZE20_00295</name>
</gene>
<dbReference type="Pfam" id="PF01551">
    <property type="entry name" value="Peptidase_M23"/>
    <property type="match status" value="1"/>
</dbReference>
<proteinExistence type="predicted"/>
<sequence>MKISYALLLVLLVLLGTLSSCEIFGPGQGIFAPASPHEQYARSLKSANLDQTALGTRWLSASEKALQDSVSLSVPYRESGYFPAHTPVAVGYKLAVERGDVILLSLTIQSENPARVFLDVFEFDEEKGTTKRVLSGQADSTLRWEVRRSQTHLIRIQPELLRSGRYTLSVSRQPLLAFPVEGRNSKQISSFWGANRDGGRRSHEGVDIFAPRQTPALAATDGLVTRVGVNTLGGNHVFLSSIKHGLNLYYAHLDSWNVAQGARVQAGDTIGFIGNTGNARTTGPHLHFGIYESGKGAIDPLPFIRIGSGEPTQALLAAELLGDTLRLTSASPLRIAPTSKADRLQTLPRYQIVSVIGGTAEWVRVRTPANLEGYVSRNALSPIEKSLRARTLPPQTVILDNASTLATVMDSLKTSGKISVLGVHDSFELVESPSGGSFGWVNMEVSN</sequence>
<dbReference type="Gene3D" id="2.70.70.10">
    <property type="entry name" value="Glucose Permease (Domain IIA)"/>
    <property type="match status" value="1"/>
</dbReference>
<evidence type="ECO:0000313" key="3">
    <source>
        <dbReference type="EMBL" id="TDB68821.1"/>
    </source>
</evidence>
<dbReference type="Gene3D" id="2.30.30.40">
    <property type="entry name" value="SH3 Domains"/>
    <property type="match status" value="1"/>
</dbReference>
<dbReference type="Proteomes" id="UP000295706">
    <property type="component" value="Unassembled WGS sequence"/>
</dbReference>
<dbReference type="InterPro" id="IPR050570">
    <property type="entry name" value="Cell_wall_metabolism_enzyme"/>
</dbReference>
<dbReference type="InterPro" id="IPR016047">
    <property type="entry name" value="M23ase_b-sheet_dom"/>
</dbReference>
<name>A0A4R4KR02_9BACT</name>
<protein>
    <submittedName>
        <fullName evidence="3">M23 family peptidase</fullName>
    </submittedName>
</protein>
<accession>A0A4R4KR02</accession>
<dbReference type="SUPFAM" id="SSF51261">
    <property type="entry name" value="Duplicated hybrid motif"/>
    <property type="match status" value="1"/>
</dbReference>
<dbReference type="EMBL" id="SMJU01000001">
    <property type="protein sequence ID" value="TDB68821.1"/>
    <property type="molecule type" value="Genomic_DNA"/>
</dbReference>
<dbReference type="RefSeq" id="WP_132113302.1">
    <property type="nucleotide sequence ID" value="NZ_SMJU01000001.1"/>
</dbReference>
<keyword evidence="4" id="KW-1185">Reference proteome</keyword>
<evidence type="ECO:0000259" key="1">
    <source>
        <dbReference type="Pfam" id="PF01551"/>
    </source>
</evidence>
<dbReference type="Pfam" id="PF08239">
    <property type="entry name" value="SH3_3"/>
    <property type="match status" value="1"/>
</dbReference>
<dbReference type="AlphaFoldDB" id="A0A4R4KR02"/>
<dbReference type="GO" id="GO:0004222">
    <property type="term" value="F:metalloendopeptidase activity"/>
    <property type="evidence" value="ECO:0007669"/>
    <property type="project" value="TreeGrafter"/>
</dbReference>
<dbReference type="PROSITE" id="PS51257">
    <property type="entry name" value="PROKAR_LIPOPROTEIN"/>
    <property type="match status" value="1"/>
</dbReference>
<reference evidence="3 4" key="1">
    <citation type="submission" date="2019-02" db="EMBL/GenBank/DDBJ databases">
        <title>Arundinibacter roseus gen. nov., sp. nov., a new member of the family Cytophagaceae.</title>
        <authorList>
            <person name="Szuroczki S."/>
            <person name="Khayer B."/>
            <person name="Sproer C."/>
            <person name="Toumi M."/>
            <person name="Szabo A."/>
            <person name="Felfoldi T."/>
            <person name="Schumann P."/>
            <person name="Toth E."/>
        </authorList>
    </citation>
    <scope>NUCLEOTIDE SEQUENCE [LARGE SCALE GENOMIC DNA]</scope>
    <source>
        <strain evidence="3 4">DMA-k-7a</strain>
    </source>
</reference>
<comment type="caution">
    <text evidence="3">The sequence shown here is derived from an EMBL/GenBank/DDBJ whole genome shotgun (WGS) entry which is preliminary data.</text>
</comment>
<dbReference type="InterPro" id="IPR003646">
    <property type="entry name" value="SH3-like_bac-type"/>
</dbReference>
<dbReference type="CDD" id="cd12797">
    <property type="entry name" value="M23_peptidase"/>
    <property type="match status" value="1"/>
</dbReference>